<dbReference type="Proteomes" id="UP000051660">
    <property type="component" value="Unassembled WGS sequence"/>
</dbReference>
<name>A0A0R3MS17_9BRAD</name>
<reference evidence="1 2" key="1">
    <citation type="submission" date="2014-03" db="EMBL/GenBank/DDBJ databases">
        <title>Bradyrhizobium valentinum sp. nov., isolated from effective nodules of Lupinus mariae-josephae, a lupine endemic of basic-lime soils in Eastern Spain.</title>
        <authorList>
            <person name="Duran D."/>
            <person name="Rey L."/>
            <person name="Navarro A."/>
            <person name="Busquets A."/>
            <person name="Imperial J."/>
            <person name="Ruiz-Argueso T."/>
        </authorList>
    </citation>
    <scope>NUCLEOTIDE SEQUENCE [LARGE SCALE GENOMIC DNA]</scope>
    <source>
        <strain evidence="1 2">CCBAU 23086</strain>
    </source>
</reference>
<proteinExistence type="predicted"/>
<organism evidence="1 2">
    <name type="scientific">Bradyrhizobium lablabi</name>
    <dbReference type="NCBI Taxonomy" id="722472"/>
    <lineage>
        <taxon>Bacteria</taxon>
        <taxon>Pseudomonadati</taxon>
        <taxon>Pseudomonadota</taxon>
        <taxon>Alphaproteobacteria</taxon>
        <taxon>Hyphomicrobiales</taxon>
        <taxon>Nitrobacteraceae</taxon>
        <taxon>Bradyrhizobium</taxon>
    </lineage>
</organism>
<comment type="caution">
    <text evidence="1">The sequence shown here is derived from an EMBL/GenBank/DDBJ whole genome shotgun (WGS) entry which is preliminary data.</text>
</comment>
<sequence length="63" mass="6774">MCPNECNADGCVISGKPYCAHPRKGGLHAIQMQDNDALRRAEQAREHIALAATAAKLEARKTA</sequence>
<protein>
    <submittedName>
        <fullName evidence="1">Uncharacterized protein</fullName>
    </submittedName>
</protein>
<evidence type="ECO:0000313" key="2">
    <source>
        <dbReference type="Proteomes" id="UP000051660"/>
    </source>
</evidence>
<gene>
    <name evidence="1" type="ORF">CQ14_30980</name>
</gene>
<dbReference type="AlphaFoldDB" id="A0A0R3MS17"/>
<accession>A0A0R3MS17</accession>
<dbReference type="EMBL" id="LLYB01000072">
    <property type="protein sequence ID" value="KRR22634.1"/>
    <property type="molecule type" value="Genomic_DNA"/>
</dbReference>
<evidence type="ECO:0000313" key="1">
    <source>
        <dbReference type="EMBL" id="KRR22634.1"/>
    </source>
</evidence>